<dbReference type="EC" id="1.1.99.2" evidence="7"/>
<reference evidence="10 11" key="1">
    <citation type="journal article" date="2010" name="Nat. Biotechnol.">
        <title>Genome sequence of the model mushroom Schizophyllum commune.</title>
        <authorList>
            <person name="Ohm R.A."/>
            <person name="de Jong J.F."/>
            <person name="Lugones L.G."/>
            <person name="Aerts A."/>
            <person name="Kothe E."/>
            <person name="Stajich J.E."/>
            <person name="de Vries R.P."/>
            <person name="Record E."/>
            <person name="Levasseur A."/>
            <person name="Baker S.E."/>
            <person name="Bartholomew K.A."/>
            <person name="Coutinho P.M."/>
            <person name="Erdmann S."/>
            <person name="Fowler T.J."/>
            <person name="Gathman A.C."/>
            <person name="Lombard V."/>
            <person name="Henrissat B."/>
            <person name="Knabe N."/>
            <person name="Kuees U."/>
            <person name="Lilly W.W."/>
            <person name="Lindquist E."/>
            <person name="Lucas S."/>
            <person name="Magnuson J.K."/>
            <person name="Piumi F."/>
            <person name="Raudaskoski M."/>
            <person name="Salamov A."/>
            <person name="Schmutz J."/>
            <person name="Schwarze F.W.M.R."/>
            <person name="vanKuyk P.A."/>
            <person name="Horton J.S."/>
            <person name="Grigoriev I.V."/>
            <person name="Woesten H.A.B."/>
        </authorList>
    </citation>
    <scope>NUCLEOTIDE SEQUENCE [LARGE SCALE GENOMIC DNA]</scope>
    <source>
        <strain evidence="11">H4-8 / FGSC 9210</strain>
    </source>
</reference>
<evidence type="ECO:0000256" key="3">
    <source>
        <dbReference type="ARBA" id="ARBA00022827"/>
    </source>
</evidence>
<dbReference type="VEuPathDB" id="FungiDB:SCHCODRAFT_02273132"/>
<keyword evidence="3" id="KW-0274">FAD</keyword>
<organism evidence="11">
    <name type="scientific">Schizophyllum commune (strain H4-8 / FGSC 9210)</name>
    <name type="common">Split gill fungus</name>
    <dbReference type="NCBI Taxonomy" id="578458"/>
    <lineage>
        <taxon>Eukaryota</taxon>
        <taxon>Fungi</taxon>
        <taxon>Dikarya</taxon>
        <taxon>Basidiomycota</taxon>
        <taxon>Agaricomycotina</taxon>
        <taxon>Agaricomycetes</taxon>
        <taxon>Agaricomycetidae</taxon>
        <taxon>Agaricales</taxon>
        <taxon>Schizophyllaceae</taxon>
        <taxon>Schizophyllum</taxon>
    </lineage>
</organism>
<dbReference type="STRING" id="578458.D8PL23"/>
<gene>
    <name evidence="10" type="ORF">SCHCODRAFT_80512</name>
</gene>
<dbReference type="InterPro" id="IPR036188">
    <property type="entry name" value="FAD/NAD-bd_sf"/>
</dbReference>
<evidence type="ECO:0000256" key="1">
    <source>
        <dbReference type="ARBA" id="ARBA00001974"/>
    </source>
</evidence>
<dbReference type="InterPro" id="IPR006076">
    <property type="entry name" value="FAD-dep_OxRdtase"/>
</dbReference>
<dbReference type="Gene3D" id="3.30.9.10">
    <property type="entry name" value="D-Amino Acid Oxidase, subunit A, domain 2"/>
    <property type="match status" value="1"/>
</dbReference>
<dbReference type="Gene3D" id="3.50.50.60">
    <property type="entry name" value="FAD/NAD(P)-binding domain"/>
    <property type="match status" value="1"/>
</dbReference>
<keyword evidence="2" id="KW-0285">Flavoprotein</keyword>
<dbReference type="AlphaFoldDB" id="D8PL23"/>
<evidence type="ECO:0000259" key="9">
    <source>
        <dbReference type="Pfam" id="PF01266"/>
    </source>
</evidence>
<comment type="cofactor">
    <cofactor evidence="1">
        <name>FAD</name>
        <dbReference type="ChEBI" id="CHEBI:57692"/>
    </cofactor>
</comment>
<evidence type="ECO:0000256" key="2">
    <source>
        <dbReference type="ARBA" id="ARBA00022630"/>
    </source>
</evidence>
<evidence type="ECO:0000313" key="11">
    <source>
        <dbReference type="Proteomes" id="UP000007431"/>
    </source>
</evidence>
<dbReference type="PANTHER" id="PTHR43104">
    <property type="entry name" value="L-2-HYDROXYGLUTARATE DEHYDROGENASE, MITOCHONDRIAL"/>
    <property type="match status" value="1"/>
</dbReference>
<comment type="similarity">
    <text evidence="6">Belongs to the L2HGDH family.</text>
</comment>
<evidence type="ECO:0000256" key="8">
    <source>
        <dbReference type="ARBA" id="ARBA00041137"/>
    </source>
</evidence>
<dbReference type="HOGENOM" id="CLU_024775_1_0_1"/>
<dbReference type="Proteomes" id="UP000007431">
    <property type="component" value="Unassembled WGS sequence"/>
</dbReference>
<dbReference type="Pfam" id="PF01266">
    <property type="entry name" value="DAO"/>
    <property type="match status" value="1"/>
</dbReference>
<dbReference type="OMA" id="GVHFTRM"/>
<dbReference type="InParanoid" id="D8PL23"/>
<keyword evidence="11" id="KW-1185">Reference proteome</keyword>
<evidence type="ECO:0000256" key="6">
    <source>
        <dbReference type="ARBA" id="ARBA00037941"/>
    </source>
</evidence>
<dbReference type="GO" id="GO:0047545">
    <property type="term" value="F:(S)-2-hydroxyglutarate dehydrogenase activity"/>
    <property type="evidence" value="ECO:0007669"/>
    <property type="project" value="UniProtKB-EC"/>
</dbReference>
<proteinExistence type="inferred from homology"/>
<comment type="catalytic activity">
    <reaction evidence="5">
        <text>(S)-2-hydroxyglutarate + A = 2-oxoglutarate + AH2</text>
        <dbReference type="Rhea" id="RHEA:21252"/>
        <dbReference type="ChEBI" id="CHEBI:13193"/>
        <dbReference type="ChEBI" id="CHEBI:16782"/>
        <dbReference type="ChEBI" id="CHEBI:16810"/>
        <dbReference type="ChEBI" id="CHEBI:17499"/>
        <dbReference type="EC" id="1.1.99.2"/>
    </reaction>
</comment>
<dbReference type="PANTHER" id="PTHR43104:SF4">
    <property type="entry name" value="L-2-HYDROXYGLUTARATE DEHYDROGENASE, MITOCHONDRIAL"/>
    <property type="match status" value="1"/>
</dbReference>
<dbReference type="EMBL" id="GL377302">
    <property type="protein sequence ID" value="EFJ03359.1"/>
    <property type="molecule type" value="Genomic_DNA"/>
</dbReference>
<evidence type="ECO:0000256" key="5">
    <source>
        <dbReference type="ARBA" id="ARBA00036066"/>
    </source>
</evidence>
<dbReference type="SUPFAM" id="SSF51905">
    <property type="entry name" value="FAD/NAD(P)-binding domain"/>
    <property type="match status" value="1"/>
</dbReference>
<feature type="domain" description="FAD dependent oxidoreductase" evidence="9">
    <location>
        <begin position="28"/>
        <end position="422"/>
    </location>
</feature>
<accession>D8PL23</accession>
<dbReference type="eggNOG" id="KOG2665">
    <property type="taxonomic scope" value="Eukaryota"/>
</dbReference>
<evidence type="ECO:0000256" key="4">
    <source>
        <dbReference type="ARBA" id="ARBA00023002"/>
    </source>
</evidence>
<keyword evidence="4" id="KW-0560">Oxidoreductase</keyword>
<evidence type="ECO:0000313" key="10">
    <source>
        <dbReference type="EMBL" id="EFJ03359.1"/>
    </source>
</evidence>
<sequence>MRAVRGLKAALNDSGRFKFKEPEAAVDSIVIGGGVVGLAIARRLIQLFPSKSTYLVERHNTVGEETSSRNSEVIHSGLYYPPDSLKTRLCLRGRDLLYEHCEANDIPFRRTGKLVVGHKDQLDYIHGLYAKAQNLRWPASYARKADQHFAGKGPVLPVELLSGARARELEPDLSPDIAGALWVPATGIIDSHELMQSLERDVDDAENGALVYSTAVTRIDRLPGEGWVVQTAGGLTAPLILNAIVPESARIPMYFARGSYASYKGPGVAAVRHLIYPCPEVNQGKGAAAFQSLGTHLTMDLANRIKFGPDLEWLDPPVGEDGMESEDAADFWQRHLVPNDARMDEMYQAVTRYLPGVERDGFQPDYVGIRPKIAGPGAGFQDFVIRADYPGEQEKVNPMISLLGIESPGLTSSLALAEYVVDGVLKGAEPANS</sequence>
<evidence type="ECO:0000256" key="7">
    <source>
        <dbReference type="ARBA" id="ARBA00038878"/>
    </source>
</evidence>
<protein>
    <recommendedName>
        <fullName evidence="8">L-2-hydroxyglutarate dehydrogenase, mitochondrial</fullName>
        <ecNumber evidence="7">1.1.99.2</ecNumber>
    </recommendedName>
</protein>
<name>D8PL23_SCHCM</name>